<accession>A0A158EW66</accession>
<evidence type="ECO:0000313" key="3">
    <source>
        <dbReference type="EMBL" id="SAL11768.1"/>
    </source>
</evidence>
<feature type="chain" id="PRO_5011113038" evidence="1">
    <location>
        <begin position="30"/>
        <end position="121"/>
    </location>
</feature>
<dbReference type="PANTHER" id="PTHR34606">
    <property type="entry name" value="BON DOMAIN-CONTAINING PROTEIN"/>
    <property type="match status" value="1"/>
</dbReference>
<dbReference type="SMART" id="SM00749">
    <property type="entry name" value="BON"/>
    <property type="match status" value="1"/>
</dbReference>
<dbReference type="Pfam" id="PF04972">
    <property type="entry name" value="BON"/>
    <property type="match status" value="1"/>
</dbReference>
<dbReference type="PROSITE" id="PS50914">
    <property type="entry name" value="BON"/>
    <property type="match status" value="1"/>
</dbReference>
<evidence type="ECO:0000313" key="4">
    <source>
        <dbReference type="Proteomes" id="UP000054977"/>
    </source>
</evidence>
<dbReference type="InterPro" id="IPR014004">
    <property type="entry name" value="Transpt-assoc_nodulatn_dom_bac"/>
</dbReference>
<sequence length="121" mass="11823">MNALKPLKLAAGVLVVAVSMNAGMLSAYAQSSDAAAATSAAPSAKSSKAANRALAKEVRKSLTKTKGLSSSNITVRANGGAVTLAGTVPDAAQIDKAGEAAKGTAGVTSVKNALTIRAIGQ</sequence>
<dbReference type="Proteomes" id="UP000054977">
    <property type="component" value="Unassembled WGS sequence"/>
</dbReference>
<dbReference type="RefSeq" id="WP_087665426.1">
    <property type="nucleotide sequence ID" value="NZ_FCNW02000001.1"/>
</dbReference>
<dbReference type="AlphaFoldDB" id="A0A158EW66"/>
<evidence type="ECO:0000259" key="2">
    <source>
        <dbReference type="PROSITE" id="PS50914"/>
    </source>
</evidence>
<comment type="caution">
    <text evidence="3">The sequence shown here is derived from an EMBL/GenBank/DDBJ whole genome shotgun (WGS) entry which is preliminary data.</text>
</comment>
<gene>
    <name evidence="3" type="ORF">AWB65_00281</name>
</gene>
<feature type="domain" description="BON" evidence="2">
    <location>
        <begin position="50"/>
        <end position="118"/>
    </location>
</feature>
<reference evidence="3" key="1">
    <citation type="submission" date="2016-01" db="EMBL/GenBank/DDBJ databases">
        <authorList>
            <person name="Peeters C."/>
        </authorList>
    </citation>
    <scope>NUCLEOTIDE SEQUENCE [LARGE SCALE GENOMIC DNA]</scope>
    <source>
        <strain evidence="3">LMG 22934</strain>
    </source>
</reference>
<organism evidence="3 4">
    <name type="scientific">Caballeronia humi</name>
    <dbReference type="NCBI Taxonomy" id="326474"/>
    <lineage>
        <taxon>Bacteria</taxon>
        <taxon>Pseudomonadati</taxon>
        <taxon>Pseudomonadota</taxon>
        <taxon>Betaproteobacteria</taxon>
        <taxon>Burkholderiales</taxon>
        <taxon>Burkholderiaceae</taxon>
        <taxon>Caballeronia</taxon>
    </lineage>
</organism>
<name>A0A158EW66_9BURK</name>
<feature type="signal peptide" evidence="1">
    <location>
        <begin position="1"/>
        <end position="29"/>
    </location>
</feature>
<keyword evidence="1" id="KW-0732">Signal</keyword>
<proteinExistence type="predicted"/>
<keyword evidence="4" id="KW-1185">Reference proteome</keyword>
<dbReference type="OrthoDB" id="9010075at2"/>
<dbReference type="EMBL" id="FCNW02000001">
    <property type="protein sequence ID" value="SAL11768.1"/>
    <property type="molecule type" value="Genomic_DNA"/>
</dbReference>
<dbReference type="PANTHER" id="PTHR34606:SF15">
    <property type="entry name" value="BON DOMAIN-CONTAINING PROTEIN"/>
    <property type="match status" value="1"/>
</dbReference>
<dbReference type="InterPro" id="IPR007055">
    <property type="entry name" value="BON_dom"/>
</dbReference>
<protein>
    <submittedName>
        <fullName evidence="3">Transport-associated protein</fullName>
    </submittedName>
</protein>
<evidence type="ECO:0000256" key="1">
    <source>
        <dbReference type="SAM" id="SignalP"/>
    </source>
</evidence>
<dbReference type="Gene3D" id="3.30.1340.30">
    <property type="match status" value="1"/>
</dbReference>
<dbReference type="InterPro" id="IPR051686">
    <property type="entry name" value="Lipoprotein_DolP"/>
</dbReference>